<dbReference type="PANTHER" id="PTHR46910:SF1">
    <property type="entry name" value="MISCELLANEOUS ZN(II)2CYS6 TRANSCRIPTION FACTOR (EUROFUNG)-RELATED"/>
    <property type="match status" value="1"/>
</dbReference>
<dbReference type="PANTHER" id="PTHR46910">
    <property type="entry name" value="TRANSCRIPTION FACTOR PDR1"/>
    <property type="match status" value="1"/>
</dbReference>
<dbReference type="InterPro" id="IPR001138">
    <property type="entry name" value="Zn2Cys6_DnaBD"/>
</dbReference>
<dbReference type="OrthoDB" id="6486656at2759"/>
<dbReference type="Pfam" id="PF00172">
    <property type="entry name" value="Zn_clus"/>
    <property type="match status" value="1"/>
</dbReference>
<dbReference type="GO" id="GO:0003677">
    <property type="term" value="F:DNA binding"/>
    <property type="evidence" value="ECO:0007669"/>
    <property type="project" value="InterPro"/>
</dbReference>
<evidence type="ECO:0000256" key="1">
    <source>
        <dbReference type="ARBA" id="ARBA00022723"/>
    </source>
</evidence>
<keyword evidence="1" id="KW-0479">Metal-binding</keyword>
<protein>
    <submittedName>
        <fullName evidence="5">Zn(2)-Cys(6) zinc finger domain protein</fullName>
    </submittedName>
</protein>
<sequence>MYERQRVWRACQPCRRKKIKCDGEQPCRSCNKSQADCAYAEPSSNMRMADPQYVMKLESRLMSMEKKLQEHNSAGRWANGESTTAGAVPGGPAFCNSLQGGPVGDMQQASATGNTTPGTDKEDSVNKTRDQHKSLGSSTGEYTLPSGFSELDQMLYNCDETLVLEEPPSPESNFEDVSSLPRTLIDVLVGQFYHKTYSIFPIIREPEFRHQLDQWAATGQDGSGFMPVLYALLAVSASILPDDHAVFELPEVRGYKSLDLGDLISSHANSQLSLKSYKTDKLARINSVIAHGLLSLYLAEAGQVTEAWVTTGHAIRLYQGLDLYDGASSSNESVDSPGGHSAIWWCLYILDRSLSTVLLKPLAIDDVECDVSSTDDGESHISVSEDEVDPWFSVITGFHITMGKIYKSVRSFRKFQHTDKSDSNDILVSRLKNHDMELEQYYEKQVLPNMRNNPDDPQRMGLQTIAVSSYFIGVVLLYRQFIEMFRIEDPQIYLRCAEAASNCIRLTPKVLATVPASHFMIQQSRSIYVGSKVLLHCMRLVRNESFSNKAWDDVHMGLEMLRKIKIQWPEIKKYQKLTEDDMRRTKSELDRHETFGKTFDRFTSLSGDEIYYRLSSSNRSLSNGGLGSATGHCRDRARSVIDTDDTRDTQRKSKRQKPSAPCNSLSPDLSGLFQAGGSEMGDDDFTMSFMLDLAAFPPATALASTNLYEDGVS</sequence>
<evidence type="ECO:0000313" key="5">
    <source>
        <dbReference type="EMBL" id="EXV01628.1"/>
    </source>
</evidence>
<dbReference type="EMBL" id="JELW01000007">
    <property type="protein sequence ID" value="EXV01628.1"/>
    <property type="molecule type" value="Genomic_DNA"/>
</dbReference>
<feature type="region of interest" description="Disordered" evidence="3">
    <location>
        <begin position="73"/>
        <end position="143"/>
    </location>
</feature>
<feature type="compositionally biased region" description="Basic and acidic residues" evidence="3">
    <location>
        <begin position="119"/>
        <end position="133"/>
    </location>
</feature>
<keyword evidence="2" id="KW-0539">Nucleus</keyword>
<accession>A0A0A1UWC3</accession>
<feature type="region of interest" description="Disordered" evidence="3">
    <location>
        <begin position="619"/>
        <end position="677"/>
    </location>
</feature>
<dbReference type="GO" id="GO:0008270">
    <property type="term" value="F:zinc ion binding"/>
    <property type="evidence" value="ECO:0007669"/>
    <property type="project" value="InterPro"/>
</dbReference>
<evidence type="ECO:0000256" key="2">
    <source>
        <dbReference type="ARBA" id="ARBA00023242"/>
    </source>
</evidence>
<evidence type="ECO:0000259" key="4">
    <source>
        <dbReference type="PROSITE" id="PS50048"/>
    </source>
</evidence>
<dbReference type="GO" id="GO:0000981">
    <property type="term" value="F:DNA-binding transcription factor activity, RNA polymerase II-specific"/>
    <property type="evidence" value="ECO:0007669"/>
    <property type="project" value="InterPro"/>
</dbReference>
<dbReference type="Gene3D" id="4.10.240.10">
    <property type="entry name" value="Zn(2)-C6 fungal-type DNA-binding domain"/>
    <property type="match status" value="1"/>
</dbReference>
<dbReference type="InterPro" id="IPR036864">
    <property type="entry name" value="Zn2-C6_fun-type_DNA-bd_sf"/>
</dbReference>
<dbReference type="eggNOG" id="ENOG502QVZ9">
    <property type="taxonomic scope" value="Eukaryota"/>
</dbReference>
<evidence type="ECO:0000313" key="6">
    <source>
        <dbReference type="Proteomes" id="UP000030151"/>
    </source>
</evidence>
<dbReference type="InterPro" id="IPR050987">
    <property type="entry name" value="AtrR-like"/>
</dbReference>
<dbReference type="PROSITE" id="PS50048">
    <property type="entry name" value="ZN2_CY6_FUNGAL_2"/>
    <property type="match status" value="1"/>
</dbReference>
<dbReference type="SMART" id="SM00066">
    <property type="entry name" value="GAL4"/>
    <property type="match status" value="1"/>
</dbReference>
<feature type="domain" description="Zn(2)-C6 fungal-type" evidence="4">
    <location>
        <begin position="10"/>
        <end position="39"/>
    </location>
</feature>
<gene>
    <name evidence="5" type="ORF">X797_005145</name>
</gene>
<comment type="caution">
    <text evidence="5">The sequence shown here is derived from an EMBL/GenBank/DDBJ whole genome shotgun (WGS) entry which is preliminary data.</text>
</comment>
<feature type="compositionally biased region" description="Polar residues" evidence="3">
    <location>
        <begin position="107"/>
        <end position="118"/>
    </location>
</feature>
<evidence type="ECO:0000256" key="3">
    <source>
        <dbReference type="SAM" id="MobiDB-lite"/>
    </source>
</evidence>
<dbReference type="HOGENOM" id="CLU_387360_0_0_1"/>
<name>A0A0A1UWC3_9HYPO</name>
<dbReference type="InterPro" id="IPR007219">
    <property type="entry name" value="XnlR_reg_dom"/>
</dbReference>
<reference evidence="5 6" key="1">
    <citation type="submission" date="2014-02" db="EMBL/GenBank/DDBJ databases">
        <title>The genome sequence of the entomopathogenic fungus Metarhizium robertsii ARSEF 2575.</title>
        <authorList>
            <person name="Giuliano Garisto Donzelli B."/>
            <person name="Roe B.A."/>
            <person name="Macmil S.L."/>
            <person name="Krasnoff S.B."/>
            <person name="Gibson D.M."/>
        </authorList>
    </citation>
    <scope>NUCLEOTIDE SEQUENCE [LARGE SCALE GENOMIC DNA]</scope>
    <source>
        <strain evidence="5 6">ARSEF 2575</strain>
    </source>
</reference>
<dbReference type="AlphaFoldDB" id="A0A0A1UWC3"/>
<dbReference type="SUPFAM" id="SSF57701">
    <property type="entry name" value="Zn2/Cys6 DNA-binding domain"/>
    <property type="match status" value="1"/>
</dbReference>
<dbReference type="PROSITE" id="PS00463">
    <property type="entry name" value="ZN2_CY6_FUNGAL_1"/>
    <property type="match status" value="1"/>
</dbReference>
<dbReference type="CDD" id="cd00067">
    <property type="entry name" value="GAL4"/>
    <property type="match status" value="1"/>
</dbReference>
<dbReference type="CDD" id="cd12148">
    <property type="entry name" value="fungal_TF_MHR"/>
    <property type="match status" value="1"/>
</dbReference>
<dbReference type="SMART" id="SM00906">
    <property type="entry name" value="Fungal_trans"/>
    <property type="match status" value="1"/>
</dbReference>
<dbReference type="Pfam" id="PF04082">
    <property type="entry name" value="Fungal_trans"/>
    <property type="match status" value="1"/>
</dbReference>
<feature type="compositionally biased region" description="Basic and acidic residues" evidence="3">
    <location>
        <begin position="632"/>
        <end position="651"/>
    </location>
</feature>
<proteinExistence type="predicted"/>
<dbReference type="Proteomes" id="UP000030151">
    <property type="component" value="Unassembled WGS sequence"/>
</dbReference>
<dbReference type="GO" id="GO:0006351">
    <property type="term" value="P:DNA-templated transcription"/>
    <property type="evidence" value="ECO:0007669"/>
    <property type="project" value="InterPro"/>
</dbReference>
<organism evidence="5 6">
    <name type="scientific">Metarhizium robertsii</name>
    <dbReference type="NCBI Taxonomy" id="568076"/>
    <lineage>
        <taxon>Eukaryota</taxon>
        <taxon>Fungi</taxon>
        <taxon>Dikarya</taxon>
        <taxon>Ascomycota</taxon>
        <taxon>Pezizomycotina</taxon>
        <taxon>Sordariomycetes</taxon>
        <taxon>Hypocreomycetidae</taxon>
        <taxon>Hypocreales</taxon>
        <taxon>Clavicipitaceae</taxon>
        <taxon>Metarhizium</taxon>
    </lineage>
</organism>